<accession>A0ABP7T033</accession>
<comment type="caution">
    <text evidence="1">The sequence shown here is derived from an EMBL/GenBank/DDBJ whole genome shotgun (WGS) entry which is preliminary data.</text>
</comment>
<dbReference type="Proteomes" id="UP001501353">
    <property type="component" value="Unassembled WGS sequence"/>
</dbReference>
<dbReference type="EMBL" id="BAAAZE010000007">
    <property type="protein sequence ID" value="GAA4018950.1"/>
    <property type="molecule type" value="Genomic_DNA"/>
</dbReference>
<protein>
    <recommendedName>
        <fullName evidence="3">Type II toxin-antitoxin system HigB family toxin</fullName>
    </recommendedName>
</protein>
<proteinExistence type="predicted"/>
<gene>
    <name evidence="1" type="ORF">GCM10022212_13760</name>
</gene>
<keyword evidence="2" id="KW-1185">Reference proteome</keyword>
<organism evidence="1 2">
    <name type="scientific">Actimicrobium antarcticum</name>
    <dbReference type="NCBI Taxonomy" id="1051899"/>
    <lineage>
        <taxon>Bacteria</taxon>
        <taxon>Pseudomonadati</taxon>
        <taxon>Pseudomonadota</taxon>
        <taxon>Betaproteobacteria</taxon>
        <taxon>Burkholderiales</taxon>
        <taxon>Oxalobacteraceae</taxon>
        <taxon>Actimicrobium</taxon>
    </lineage>
</organism>
<evidence type="ECO:0000313" key="1">
    <source>
        <dbReference type="EMBL" id="GAA4018950.1"/>
    </source>
</evidence>
<sequence length="113" mass="13003">MSVARWQTPQELKNQYRSAGVVGHNRIVFNIKGNDHRMLVATAYQFGAFDGKFIVTHIEYDRADAATITMGNEWNSSRFAWESSISGRWKWRAGTLTTNPFRIRRKETASKCC</sequence>
<dbReference type="Pfam" id="PF09907">
    <property type="entry name" value="HigB_toxin"/>
    <property type="match status" value="1"/>
</dbReference>
<name>A0ABP7T033_9BURK</name>
<evidence type="ECO:0008006" key="3">
    <source>
        <dbReference type="Google" id="ProtNLM"/>
    </source>
</evidence>
<evidence type="ECO:0000313" key="2">
    <source>
        <dbReference type="Proteomes" id="UP001501353"/>
    </source>
</evidence>
<dbReference type="InterPro" id="IPR018669">
    <property type="entry name" value="Toxin_HigB"/>
</dbReference>
<reference evidence="2" key="1">
    <citation type="journal article" date="2019" name="Int. J. Syst. Evol. Microbiol.">
        <title>The Global Catalogue of Microorganisms (GCM) 10K type strain sequencing project: providing services to taxonomists for standard genome sequencing and annotation.</title>
        <authorList>
            <consortium name="The Broad Institute Genomics Platform"/>
            <consortium name="The Broad Institute Genome Sequencing Center for Infectious Disease"/>
            <person name="Wu L."/>
            <person name="Ma J."/>
        </authorList>
    </citation>
    <scope>NUCLEOTIDE SEQUENCE [LARGE SCALE GENOMIC DNA]</scope>
    <source>
        <strain evidence="2">JCM 16673</strain>
    </source>
</reference>